<evidence type="ECO:0000259" key="6">
    <source>
        <dbReference type="Pfam" id="PF07782"/>
    </source>
</evidence>
<protein>
    <submittedName>
        <fullName evidence="7">Osteoclast stimulatory transmembrane protein</fullName>
    </submittedName>
</protein>
<dbReference type="EMBL" id="JAOPHQ010001237">
    <property type="protein sequence ID" value="KAK0151409.1"/>
    <property type="molecule type" value="Genomic_DNA"/>
</dbReference>
<evidence type="ECO:0000256" key="2">
    <source>
        <dbReference type="ARBA" id="ARBA00022692"/>
    </source>
</evidence>
<keyword evidence="3 5" id="KW-1133">Transmembrane helix</keyword>
<gene>
    <name evidence="7" type="primary">Ocstamp</name>
    <name evidence="7" type="ORF">N1851_007296</name>
</gene>
<evidence type="ECO:0000256" key="4">
    <source>
        <dbReference type="ARBA" id="ARBA00023136"/>
    </source>
</evidence>
<feature type="transmembrane region" description="Helical" evidence="5">
    <location>
        <begin position="73"/>
        <end position="91"/>
    </location>
</feature>
<dbReference type="Pfam" id="PF07782">
    <property type="entry name" value="DC_STAMP"/>
    <property type="match status" value="1"/>
</dbReference>
<keyword evidence="2 5" id="KW-0812">Transmembrane</keyword>
<proteinExistence type="predicted"/>
<comment type="caution">
    <text evidence="7">The sequence shown here is derived from an EMBL/GenBank/DDBJ whole genome shotgun (WGS) entry which is preliminary data.</text>
</comment>
<evidence type="ECO:0000313" key="7">
    <source>
        <dbReference type="EMBL" id="KAK0151409.1"/>
    </source>
</evidence>
<feature type="transmembrane region" description="Helical" evidence="5">
    <location>
        <begin position="39"/>
        <end position="61"/>
    </location>
</feature>
<keyword evidence="8" id="KW-1185">Reference proteome</keyword>
<dbReference type="GO" id="GO:0016020">
    <property type="term" value="C:membrane"/>
    <property type="evidence" value="ECO:0007669"/>
    <property type="project" value="UniProtKB-SubCell"/>
</dbReference>
<dbReference type="PANTHER" id="PTHR21041:SF3">
    <property type="entry name" value="OSTEOCLAST STIMULATORY TRANSMEMBRANE PROTEIN"/>
    <property type="match status" value="1"/>
</dbReference>
<dbReference type="InterPro" id="IPR051856">
    <property type="entry name" value="CSR-E3_Ligase_Protein"/>
</dbReference>
<dbReference type="InterPro" id="IPR012858">
    <property type="entry name" value="DC_STAMP-like"/>
</dbReference>
<feature type="transmembrane region" description="Helical" evidence="5">
    <location>
        <begin position="225"/>
        <end position="246"/>
    </location>
</feature>
<name>A0AA47N382_MERPO</name>
<feature type="domain" description="Dendritic cell-specific transmembrane protein-like" evidence="6">
    <location>
        <begin position="280"/>
        <end position="427"/>
    </location>
</feature>
<dbReference type="AlphaFoldDB" id="A0AA47N382"/>
<feature type="transmembrane region" description="Helical" evidence="5">
    <location>
        <begin position="385"/>
        <end position="404"/>
    </location>
</feature>
<dbReference type="Proteomes" id="UP001174136">
    <property type="component" value="Unassembled WGS sequence"/>
</dbReference>
<evidence type="ECO:0000256" key="5">
    <source>
        <dbReference type="SAM" id="Phobius"/>
    </source>
</evidence>
<keyword evidence="4 5" id="KW-0472">Membrane</keyword>
<evidence type="ECO:0000256" key="3">
    <source>
        <dbReference type="ARBA" id="ARBA00022989"/>
    </source>
</evidence>
<sequence length="450" mass="49602">MESIKTSFKYVSLWSGALRSGLAYLWRVYSAPSAVRKDVLVLGALCSGIAVATAGLLYHWLSATLSYGPRGCAAAAGAYGAAVFLLLFLCHPVRCVGTMALLSLCTKRGRKLIVSASFVVLLFNVVPNIALNVGATVRTLRCTSEGFAGSLLNSSALLNAAKADLVDGFGEMMKTDSVMVEKLQKLKNFMHIDTSEVRNRFTNMSAQIETDFRQTNDLVRKYKLLFNRILAALVSVLLIAQSARYLKSYLTSLPFENDHLSAEAVTLLPDSPALRTKHRISRECQSCLLSLAAVTLYFTAMTFVVVLDHIVYRVIDVSVPWLLDIPTTEASLTVALKTSWFVPLSCIVKCETVERVLDWTYSWTLSSDPSLCSVRASPPDPAVRVLLASLWVLSYLVLGLEVLARRARRRVAASFFPQQEERRAAFLVRKVLEKHDQKQQGVFSVSVACV</sequence>
<organism evidence="7 8">
    <name type="scientific">Merluccius polli</name>
    <name type="common">Benguela hake</name>
    <name type="synonym">Merluccius cadenati</name>
    <dbReference type="NCBI Taxonomy" id="89951"/>
    <lineage>
        <taxon>Eukaryota</taxon>
        <taxon>Metazoa</taxon>
        <taxon>Chordata</taxon>
        <taxon>Craniata</taxon>
        <taxon>Vertebrata</taxon>
        <taxon>Euteleostomi</taxon>
        <taxon>Actinopterygii</taxon>
        <taxon>Neopterygii</taxon>
        <taxon>Teleostei</taxon>
        <taxon>Neoteleostei</taxon>
        <taxon>Acanthomorphata</taxon>
        <taxon>Zeiogadaria</taxon>
        <taxon>Gadariae</taxon>
        <taxon>Gadiformes</taxon>
        <taxon>Gadoidei</taxon>
        <taxon>Merlucciidae</taxon>
        <taxon>Merluccius</taxon>
    </lineage>
</organism>
<feature type="transmembrane region" description="Helical" evidence="5">
    <location>
        <begin position="112"/>
        <end position="131"/>
    </location>
</feature>
<evidence type="ECO:0000256" key="1">
    <source>
        <dbReference type="ARBA" id="ARBA00004141"/>
    </source>
</evidence>
<dbReference type="PANTHER" id="PTHR21041">
    <property type="entry name" value="DENDRITIC CELL-SPECIFIC TRANSMEMBRANE PROTEIN"/>
    <property type="match status" value="1"/>
</dbReference>
<reference evidence="7" key="1">
    <citation type="journal article" date="2023" name="Front. Mar. Sci.">
        <title>A new Merluccius polli reference genome to investigate the effects of global change in West African waters.</title>
        <authorList>
            <person name="Mateo J.L."/>
            <person name="Blanco-Fernandez C."/>
            <person name="Garcia-Vazquez E."/>
            <person name="Machado-Schiaffino G."/>
        </authorList>
    </citation>
    <scope>NUCLEOTIDE SEQUENCE</scope>
    <source>
        <strain evidence="7">C29</strain>
        <tissue evidence="7">Fin</tissue>
    </source>
</reference>
<feature type="transmembrane region" description="Helical" evidence="5">
    <location>
        <begin position="287"/>
        <end position="312"/>
    </location>
</feature>
<comment type="subcellular location">
    <subcellularLocation>
        <location evidence="1">Membrane</location>
        <topology evidence="1">Multi-pass membrane protein</topology>
    </subcellularLocation>
</comment>
<evidence type="ECO:0000313" key="8">
    <source>
        <dbReference type="Proteomes" id="UP001174136"/>
    </source>
</evidence>
<accession>A0AA47N382</accession>